<evidence type="ECO:0000313" key="1">
    <source>
        <dbReference type="EMBL" id="CAG8653651.1"/>
    </source>
</evidence>
<organism evidence="1 2">
    <name type="scientific">Racocetra persica</name>
    <dbReference type="NCBI Taxonomy" id="160502"/>
    <lineage>
        <taxon>Eukaryota</taxon>
        <taxon>Fungi</taxon>
        <taxon>Fungi incertae sedis</taxon>
        <taxon>Mucoromycota</taxon>
        <taxon>Glomeromycotina</taxon>
        <taxon>Glomeromycetes</taxon>
        <taxon>Diversisporales</taxon>
        <taxon>Gigasporaceae</taxon>
        <taxon>Racocetra</taxon>
    </lineage>
</organism>
<accession>A0ACA9NF62</accession>
<keyword evidence="2" id="KW-1185">Reference proteome</keyword>
<gene>
    <name evidence="1" type="ORF">RPERSI_LOCUS7984</name>
</gene>
<proteinExistence type="predicted"/>
<evidence type="ECO:0000313" key="2">
    <source>
        <dbReference type="Proteomes" id="UP000789920"/>
    </source>
</evidence>
<dbReference type="EMBL" id="CAJVQC010014023">
    <property type="protein sequence ID" value="CAG8653651.1"/>
    <property type="molecule type" value="Genomic_DNA"/>
</dbReference>
<comment type="caution">
    <text evidence="1">The sequence shown here is derived from an EMBL/GenBank/DDBJ whole genome shotgun (WGS) entry which is preliminary data.</text>
</comment>
<reference evidence="1" key="1">
    <citation type="submission" date="2021-06" db="EMBL/GenBank/DDBJ databases">
        <authorList>
            <person name="Kallberg Y."/>
            <person name="Tangrot J."/>
            <person name="Rosling A."/>
        </authorList>
    </citation>
    <scope>NUCLEOTIDE SEQUENCE</scope>
    <source>
        <strain evidence="1">MA461A</strain>
    </source>
</reference>
<dbReference type="Proteomes" id="UP000789920">
    <property type="component" value="Unassembled WGS sequence"/>
</dbReference>
<sequence>MIKTITRQISDFEGQKLSEFISQITIGLFAIIGFAYGFHYQDLSATMKIYLGGIIITAFLTLPPWPFYNLHPVQWLPEISNKETEKDVK</sequence>
<protein>
    <submittedName>
        <fullName evidence="1">24396_t:CDS:1</fullName>
    </submittedName>
</protein>
<name>A0ACA9NF62_9GLOM</name>